<gene>
    <name evidence="3" type="ORF">V1Y59_15005</name>
</gene>
<dbReference type="Pfam" id="PF01243">
    <property type="entry name" value="PNPOx_N"/>
    <property type="match status" value="1"/>
</dbReference>
<dbReference type="Proteomes" id="UP001335729">
    <property type="component" value="Unassembled WGS sequence"/>
</dbReference>
<name>A0ABU7MVN4_9ACTN</name>
<dbReference type="EMBL" id="JAZDUE010000012">
    <property type="protein sequence ID" value="MEE4024393.1"/>
    <property type="molecule type" value="Genomic_DNA"/>
</dbReference>
<protein>
    <submittedName>
        <fullName evidence="3">TIGR03668 family PPOX class F420-dependent oxidoreductase</fullName>
    </submittedName>
</protein>
<keyword evidence="1" id="KW-0560">Oxidoreductase</keyword>
<organism evidence="3 4">
    <name type="scientific">Gordonia prachuapensis</name>
    <dbReference type="NCBI Taxonomy" id="3115651"/>
    <lineage>
        <taxon>Bacteria</taxon>
        <taxon>Bacillati</taxon>
        <taxon>Actinomycetota</taxon>
        <taxon>Actinomycetes</taxon>
        <taxon>Mycobacteriales</taxon>
        <taxon>Gordoniaceae</taxon>
        <taxon>Gordonia</taxon>
    </lineage>
</organism>
<reference evidence="3 4" key="1">
    <citation type="submission" date="2024-01" db="EMBL/GenBank/DDBJ databases">
        <title>Draft genome sequence of Gordonia sp. PKS22-38.</title>
        <authorList>
            <person name="Suphannarot A."/>
            <person name="Mingma R."/>
        </authorList>
    </citation>
    <scope>NUCLEOTIDE SEQUENCE [LARGE SCALE GENOMIC DNA]</scope>
    <source>
        <strain evidence="3 4">PKS22-38</strain>
    </source>
</reference>
<comment type="caution">
    <text evidence="3">The sequence shown here is derived from an EMBL/GenBank/DDBJ whole genome shotgun (WGS) entry which is preliminary data.</text>
</comment>
<feature type="domain" description="Pyridoxamine 5'-phosphate oxidase N-terminal" evidence="2">
    <location>
        <begin position="5"/>
        <end position="132"/>
    </location>
</feature>
<evidence type="ECO:0000313" key="4">
    <source>
        <dbReference type="Proteomes" id="UP001335729"/>
    </source>
</evidence>
<evidence type="ECO:0000313" key="3">
    <source>
        <dbReference type="EMBL" id="MEE4024393.1"/>
    </source>
</evidence>
<dbReference type="PANTHER" id="PTHR35176:SF2">
    <property type="entry name" value="F420H(2)-DEPENDENT REDUCTASE RV1155"/>
    <property type="match status" value="1"/>
</dbReference>
<dbReference type="PANTHER" id="PTHR35176">
    <property type="entry name" value="HEME OXYGENASE HI_0854-RELATED"/>
    <property type="match status" value="1"/>
</dbReference>
<accession>A0ABU7MVN4</accession>
<proteinExistence type="predicted"/>
<dbReference type="InterPro" id="IPR012349">
    <property type="entry name" value="Split_barrel_FMN-bd"/>
</dbReference>
<dbReference type="InterPro" id="IPR011576">
    <property type="entry name" value="Pyridox_Oxase_N"/>
</dbReference>
<dbReference type="RefSeq" id="WP_330505768.1">
    <property type="nucleotide sequence ID" value="NZ_JAZDUE010000012.1"/>
</dbReference>
<dbReference type="NCBIfam" id="TIGR03668">
    <property type="entry name" value="Rv0121_F420"/>
    <property type="match status" value="1"/>
</dbReference>
<keyword evidence="4" id="KW-1185">Reference proteome</keyword>
<dbReference type="Gene3D" id="2.30.110.10">
    <property type="entry name" value="Electron Transport, Fmn-binding Protein, Chain A"/>
    <property type="match status" value="1"/>
</dbReference>
<evidence type="ECO:0000256" key="1">
    <source>
        <dbReference type="ARBA" id="ARBA00023002"/>
    </source>
</evidence>
<evidence type="ECO:0000259" key="2">
    <source>
        <dbReference type="Pfam" id="PF01243"/>
    </source>
</evidence>
<sequence>MTPAREQFASARIARLATVGAGGVPHLVPVVFTVADDTIYMCVDHKPKRTRQLRRLANITANPAVSMLADHYAEDWTALWWVRVDGHAEIVDADSEVGAEAIDLLAAKYHQYRANRPDGQVIVVRALRWSSWSASS</sequence>
<dbReference type="InterPro" id="IPR019967">
    <property type="entry name" value="F420-dep_enz_PPOX_Rv0121"/>
</dbReference>
<dbReference type="SUPFAM" id="SSF50475">
    <property type="entry name" value="FMN-binding split barrel"/>
    <property type="match status" value="1"/>
</dbReference>
<dbReference type="InterPro" id="IPR052019">
    <property type="entry name" value="F420H2_bilvrd_red/Heme_oxyg"/>
</dbReference>